<reference evidence="12" key="1">
    <citation type="submission" date="2011-12" db="EMBL/GenBank/DDBJ databases">
        <title>Complete sequence of Clostridium clariflavum DSM 19732.</title>
        <authorList>
            <consortium name="US DOE Joint Genome Institute"/>
            <person name="Lucas S."/>
            <person name="Han J."/>
            <person name="Lapidus A."/>
            <person name="Cheng J.-F."/>
            <person name="Goodwin L."/>
            <person name="Pitluck S."/>
            <person name="Peters L."/>
            <person name="Teshima H."/>
            <person name="Detter J.C."/>
            <person name="Han C."/>
            <person name="Tapia R."/>
            <person name="Land M."/>
            <person name="Hauser L."/>
            <person name="Kyrpides N."/>
            <person name="Ivanova N."/>
            <person name="Pagani I."/>
            <person name="Kitzmiller T."/>
            <person name="Lynd L."/>
            <person name="Izquierdo J."/>
            <person name="Woyke T."/>
        </authorList>
    </citation>
    <scope>NUCLEOTIDE SEQUENCE [LARGE SCALE GENOMIC DNA]</scope>
    <source>
        <strain evidence="12">DSM 19732 / NBRC 101661 / EBR45</strain>
    </source>
</reference>
<evidence type="ECO:0000256" key="4">
    <source>
        <dbReference type="ARBA" id="ARBA00022723"/>
    </source>
</evidence>
<feature type="binding site" evidence="8">
    <location>
        <position position="53"/>
    </location>
    <ligand>
        <name>Fe cation</name>
        <dbReference type="ChEBI" id="CHEBI:24875"/>
        <label>1</label>
    </ligand>
</feature>
<gene>
    <name evidence="11" type="ordered locus">Clocl_3414</name>
</gene>
<evidence type="ECO:0000256" key="2">
    <source>
        <dbReference type="ARBA" id="ARBA00006950"/>
    </source>
</evidence>
<keyword evidence="12" id="KW-1185">Reference proteome</keyword>
<dbReference type="GO" id="GO:0006826">
    <property type="term" value="P:iron ion transport"/>
    <property type="evidence" value="ECO:0007669"/>
    <property type="project" value="InterPro"/>
</dbReference>
<dbReference type="InterPro" id="IPR009078">
    <property type="entry name" value="Ferritin-like_SF"/>
</dbReference>
<dbReference type="SUPFAM" id="SSF47240">
    <property type="entry name" value="Ferritin-like"/>
    <property type="match status" value="1"/>
</dbReference>
<keyword evidence="9" id="KW-0963">Cytoplasm</keyword>
<feature type="domain" description="Ferritin-like diiron" evidence="10">
    <location>
        <begin position="1"/>
        <end position="145"/>
    </location>
</feature>
<evidence type="ECO:0000256" key="6">
    <source>
        <dbReference type="ARBA" id="ARBA00023004"/>
    </source>
</evidence>
<proteinExistence type="inferred from homology"/>
<evidence type="ECO:0000256" key="5">
    <source>
        <dbReference type="ARBA" id="ARBA00023002"/>
    </source>
</evidence>
<dbReference type="InterPro" id="IPR009040">
    <property type="entry name" value="Ferritin-like_diiron"/>
</dbReference>
<dbReference type="STRING" id="720554.Clocl_3414"/>
<keyword evidence="3 9" id="KW-0409">Iron storage</keyword>
<dbReference type="GO" id="GO:0004322">
    <property type="term" value="F:ferroxidase activity"/>
    <property type="evidence" value="ECO:0007669"/>
    <property type="project" value="TreeGrafter"/>
</dbReference>
<evidence type="ECO:0000256" key="9">
    <source>
        <dbReference type="RuleBase" id="RU361145"/>
    </source>
</evidence>
<accession>G8LXY0</accession>
<organism evidence="11 12">
    <name type="scientific">Acetivibrio clariflavus (strain DSM 19732 / NBRC 101661 / EBR45)</name>
    <name type="common">Clostridium clariflavum</name>
    <dbReference type="NCBI Taxonomy" id="720554"/>
    <lineage>
        <taxon>Bacteria</taxon>
        <taxon>Bacillati</taxon>
        <taxon>Bacillota</taxon>
        <taxon>Clostridia</taxon>
        <taxon>Eubacteriales</taxon>
        <taxon>Oscillospiraceae</taxon>
        <taxon>Acetivibrio</taxon>
    </lineage>
</organism>
<dbReference type="GO" id="GO:0008199">
    <property type="term" value="F:ferric iron binding"/>
    <property type="evidence" value="ECO:0007669"/>
    <property type="project" value="InterPro"/>
</dbReference>
<dbReference type="HOGENOM" id="CLU_065681_1_2_9"/>
<dbReference type="InterPro" id="IPR012347">
    <property type="entry name" value="Ferritin-like"/>
</dbReference>
<evidence type="ECO:0000259" key="10">
    <source>
        <dbReference type="PROSITE" id="PS50905"/>
    </source>
</evidence>
<evidence type="ECO:0000256" key="1">
    <source>
        <dbReference type="ARBA" id="ARBA00002485"/>
    </source>
</evidence>
<dbReference type="GO" id="GO:0006879">
    <property type="term" value="P:intracellular iron ion homeostasis"/>
    <property type="evidence" value="ECO:0007669"/>
    <property type="project" value="UniProtKB-KW"/>
</dbReference>
<protein>
    <recommendedName>
        <fullName evidence="9">Ferritin</fullName>
        <ecNumber evidence="9">1.16.3.2</ecNumber>
    </recommendedName>
</protein>
<comment type="similarity">
    <text evidence="2 9">Belongs to the ferritin family. Prokaryotic subfamily.</text>
</comment>
<dbReference type="Proteomes" id="UP000005435">
    <property type="component" value="Chromosome"/>
</dbReference>
<dbReference type="EMBL" id="CP003065">
    <property type="protein sequence ID" value="AEV69912.1"/>
    <property type="molecule type" value="Genomic_DNA"/>
</dbReference>
<dbReference type="PROSITE" id="PS50905">
    <property type="entry name" value="FERRITIN_LIKE"/>
    <property type="match status" value="1"/>
</dbReference>
<evidence type="ECO:0000256" key="7">
    <source>
        <dbReference type="ARBA" id="ARBA00048035"/>
    </source>
</evidence>
<sequence length="176" mass="20407">MISEKMEQLLNDQIQKEFYSAYLYLSFSAYFTSRNLNGFANWFKIQAMEERDHALIFINYLNLVGGRVKLQAIQAPEWDFKSIEEVLEKSLAHERSVTQSIYRIADLAIEERDHKTNSFIKWFIDEQAEEEDTAQQNLSKIRLVGENDGKGILMLDTEMATRVYTVPSPLAGKEQA</sequence>
<feature type="binding site" evidence="8">
    <location>
        <position position="17"/>
    </location>
    <ligand>
        <name>Fe cation</name>
        <dbReference type="ChEBI" id="CHEBI:24875"/>
        <label>1</label>
    </ligand>
</feature>
<comment type="function">
    <text evidence="1 9">Iron-storage protein.</text>
</comment>
<dbReference type="EC" id="1.16.3.2" evidence="9"/>
<dbReference type="OrthoDB" id="9801481at2"/>
<evidence type="ECO:0000256" key="8">
    <source>
        <dbReference type="PIRSR" id="PIRSR601519-1"/>
    </source>
</evidence>
<keyword evidence="6 8" id="KW-0408">Iron</keyword>
<dbReference type="KEGG" id="ccl:Clocl_3414"/>
<feature type="binding site" evidence="8">
    <location>
        <position position="94"/>
    </location>
    <ligand>
        <name>Fe cation</name>
        <dbReference type="ChEBI" id="CHEBI:24875"/>
        <label>1</label>
    </ligand>
</feature>
<dbReference type="GO" id="GO:0042802">
    <property type="term" value="F:identical protein binding"/>
    <property type="evidence" value="ECO:0007669"/>
    <property type="project" value="UniProtKB-ARBA"/>
</dbReference>
<comment type="catalytic activity">
    <reaction evidence="7 9">
        <text>4 Fe(2+) + O2 + 6 H2O = 4 iron(III) oxide-hydroxide + 12 H(+)</text>
        <dbReference type="Rhea" id="RHEA:11972"/>
        <dbReference type="ChEBI" id="CHEBI:15377"/>
        <dbReference type="ChEBI" id="CHEBI:15378"/>
        <dbReference type="ChEBI" id="CHEBI:15379"/>
        <dbReference type="ChEBI" id="CHEBI:29033"/>
        <dbReference type="ChEBI" id="CHEBI:78619"/>
        <dbReference type="EC" id="1.16.3.2"/>
    </reaction>
</comment>
<dbReference type="InterPro" id="IPR008331">
    <property type="entry name" value="Ferritin_DPS_dom"/>
</dbReference>
<dbReference type="AlphaFoldDB" id="G8LXY0"/>
<keyword evidence="5" id="KW-0560">Oxidoreductase</keyword>
<evidence type="ECO:0000313" key="11">
    <source>
        <dbReference type="EMBL" id="AEV69912.1"/>
    </source>
</evidence>
<feature type="binding site" evidence="8">
    <location>
        <position position="50"/>
    </location>
    <ligand>
        <name>Fe cation</name>
        <dbReference type="ChEBI" id="CHEBI:24875"/>
        <label>1</label>
    </ligand>
</feature>
<reference evidence="11 12" key="2">
    <citation type="journal article" date="2012" name="Stand. Genomic Sci.">
        <title>Complete Genome Sequence of Clostridium clariflavum DSM 19732.</title>
        <authorList>
            <person name="Izquierdo J.A."/>
            <person name="Goodwin L."/>
            <person name="Davenport K.W."/>
            <person name="Teshima H."/>
            <person name="Bruce D."/>
            <person name="Detter C."/>
            <person name="Tapia R."/>
            <person name="Han S."/>
            <person name="Land M."/>
            <person name="Hauser L."/>
            <person name="Jeffries C.D."/>
            <person name="Han J."/>
            <person name="Pitluck S."/>
            <person name="Nolan M."/>
            <person name="Chen A."/>
            <person name="Huntemann M."/>
            <person name="Mavromatis K."/>
            <person name="Mikhailova N."/>
            <person name="Liolios K."/>
            <person name="Woyke T."/>
            <person name="Lynd L.R."/>
        </authorList>
    </citation>
    <scope>NUCLEOTIDE SEQUENCE [LARGE SCALE GENOMIC DNA]</scope>
    <source>
        <strain evidence="12">DSM 19732 / NBRC 101661 / EBR45</strain>
    </source>
</reference>
<dbReference type="InterPro" id="IPR001519">
    <property type="entry name" value="Ferritin"/>
</dbReference>
<evidence type="ECO:0000313" key="12">
    <source>
        <dbReference type="Proteomes" id="UP000005435"/>
    </source>
</evidence>
<keyword evidence="4 8" id="KW-0479">Metal-binding</keyword>
<dbReference type="GO" id="GO:0008198">
    <property type="term" value="F:ferrous iron binding"/>
    <property type="evidence" value="ECO:0007669"/>
    <property type="project" value="TreeGrafter"/>
</dbReference>
<dbReference type="Pfam" id="PF00210">
    <property type="entry name" value="Ferritin"/>
    <property type="match status" value="1"/>
</dbReference>
<dbReference type="GO" id="GO:0005829">
    <property type="term" value="C:cytosol"/>
    <property type="evidence" value="ECO:0007669"/>
    <property type="project" value="TreeGrafter"/>
</dbReference>
<dbReference type="Gene3D" id="1.20.1260.10">
    <property type="match status" value="1"/>
</dbReference>
<evidence type="ECO:0000256" key="3">
    <source>
        <dbReference type="ARBA" id="ARBA00022434"/>
    </source>
</evidence>
<comment type="subcellular location">
    <subcellularLocation>
        <location evidence="9">Cytoplasm</location>
    </subcellularLocation>
</comment>
<dbReference type="eggNOG" id="COG1528">
    <property type="taxonomic scope" value="Bacteria"/>
</dbReference>
<dbReference type="RefSeq" id="WP_014256442.1">
    <property type="nucleotide sequence ID" value="NC_016627.1"/>
</dbReference>
<dbReference type="FunFam" id="1.20.1260.10:FF:000001">
    <property type="entry name" value="Non-heme ferritin"/>
    <property type="match status" value="1"/>
</dbReference>
<feature type="binding site" evidence="8">
    <location>
        <position position="127"/>
    </location>
    <ligand>
        <name>Fe cation</name>
        <dbReference type="ChEBI" id="CHEBI:24875"/>
        <label>1</label>
    </ligand>
</feature>
<dbReference type="InterPro" id="IPR041719">
    <property type="entry name" value="Ferritin_prok"/>
</dbReference>
<dbReference type="CDD" id="cd01055">
    <property type="entry name" value="Nonheme_Ferritin"/>
    <property type="match status" value="1"/>
</dbReference>
<name>G8LXY0_ACECE</name>
<dbReference type="PANTHER" id="PTHR11431">
    <property type="entry name" value="FERRITIN"/>
    <property type="match status" value="1"/>
</dbReference>
<dbReference type="PANTHER" id="PTHR11431:SF127">
    <property type="entry name" value="BACTERIAL NON-HEME FERRITIN"/>
    <property type="match status" value="1"/>
</dbReference>